<dbReference type="PROSITE" id="PS50942">
    <property type="entry name" value="ENTH"/>
    <property type="match status" value="1"/>
</dbReference>
<dbReference type="GO" id="GO:0005543">
    <property type="term" value="F:phospholipid binding"/>
    <property type="evidence" value="ECO:0007669"/>
    <property type="project" value="TreeGrafter"/>
</dbReference>
<accession>A0AAV7Z2L6</accession>
<feature type="compositionally biased region" description="Basic residues" evidence="1">
    <location>
        <begin position="162"/>
        <end position="178"/>
    </location>
</feature>
<reference evidence="3" key="1">
    <citation type="submission" date="2022-08" db="EMBL/GenBank/DDBJ databases">
        <title>Novel sulphate-reducing endosymbionts in the free-living metamonad Anaeramoeba.</title>
        <authorList>
            <person name="Jerlstrom-Hultqvist J."/>
            <person name="Cepicka I."/>
            <person name="Gallot-Lavallee L."/>
            <person name="Salas-Leiva D."/>
            <person name="Curtis B.A."/>
            <person name="Zahonova K."/>
            <person name="Pipaliya S."/>
            <person name="Dacks J."/>
            <person name="Roger A.J."/>
        </authorList>
    </citation>
    <scope>NUCLEOTIDE SEQUENCE</scope>
    <source>
        <strain evidence="3">Busselton2</strain>
    </source>
</reference>
<evidence type="ECO:0000313" key="3">
    <source>
        <dbReference type="EMBL" id="KAJ3435244.1"/>
    </source>
</evidence>
<dbReference type="InterPro" id="IPR013809">
    <property type="entry name" value="ENTH"/>
</dbReference>
<sequence length="243" mass="28963">MTDLFEIISLKTQQLKIVEEKVRRSTKHHGSSPTIFQFEELAKIAEKTEDNAIVFKCLWVRLNRKKRKYRTILRSLELIEFMMINSKDTLISQVDIFRPKIKKLASFKFVHHKKDKGKNVREKAAHILKLIQNPTLLRQKRDEVKLERTKLETVKRNDKELRKRKNNKKFYKSKRRRSTNSSFDDPDLITNTLESKTFKVDNASHKKDQTKKISKLHTQEIVKNEYDDFNPLLEKQNILNSNN</sequence>
<dbReference type="EMBL" id="JANTQA010000042">
    <property type="protein sequence ID" value="KAJ3435244.1"/>
    <property type="molecule type" value="Genomic_DNA"/>
</dbReference>
<dbReference type="InterPro" id="IPR008942">
    <property type="entry name" value="ENTH_VHS"/>
</dbReference>
<dbReference type="GO" id="GO:0005768">
    <property type="term" value="C:endosome"/>
    <property type="evidence" value="ECO:0007669"/>
    <property type="project" value="TreeGrafter"/>
</dbReference>
<dbReference type="GO" id="GO:0030276">
    <property type="term" value="F:clathrin binding"/>
    <property type="evidence" value="ECO:0007669"/>
    <property type="project" value="TreeGrafter"/>
</dbReference>
<name>A0AAV7Z2L6_9EUKA</name>
<dbReference type="SUPFAM" id="SSF48464">
    <property type="entry name" value="ENTH/VHS domain"/>
    <property type="match status" value="1"/>
</dbReference>
<protein>
    <submittedName>
        <fullName evidence="3">Epsin/ent-related</fullName>
    </submittedName>
</protein>
<dbReference type="PANTHER" id="PTHR12276:SF5">
    <property type="entry name" value="EPSIN-5"/>
    <property type="match status" value="1"/>
</dbReference>
<proteinExistence type="predicted"/>
<feature type="domain" description="ENTH" evidence="2">
    <location>
        <begin position="10"/>
        <end position="141"/>
    </location>
</feature>
<evidence type="ECO:0000313" key="4">
    <source>
        <dbReference type="Proteomes" id="UP001146793"/>
    </source>
</evidence>
<dbReference type="Pfam" id="PF01417">
    <property type="entry name" value="ENTH"/>
    <property type="match status" value="1"/>
</dbReference>
<dbReference type="AlphaFoldDB" id="A0AAV7Z2L6"/>
<dbReference type="Gene3D" id="1.25.40.90">
    <property type="match status" value="1"/>
</dbReference>
<feature type="region of interest" description="Disordered" evidence="1">
    <location>
        <begin position="157"/>
        <end position="186"/>
    </location>
</feature>
<evidence type="ECO:0000259" key="2">
    <source>
        <dbReference type="PROSITE" id="PS50942"/>
    </source>
</evidence>
<dbReference type="GO" id="GO:0030125">
    <property type="term" value="C:clathrin vesicle coat"/>
    <property type="evidence" value="ECO:0007669"/>
    <property type="project" value="TreeGrafter"/>
</dbReference>
<dbReference type="Proteomes" id="UP001146793">
    <property type="component" value="Unassembled WGS sequence"/>
</dbReference>
<dbReference type="GO" id="GO:0006897">
    <property type="term" value="P:endocytosis"/>
    <property type="evidence" value="ECO:0007669"/>
    <property type="project" value="TreeGrafter"/>
</dbReference>
<dbReference type="SMART" id="SM00273">
    <property type="entry name" value="ENTH"/>
    <property type="match status" value="1"/>
</dbReference>
<dbReference type="GO" id="GO:0007015">
    <property type="term" value="P:actin filament organization"/>
    <property type="evidence" value="ECO:0007669"/>
    <property type="project" value="TreeGrafter"/>
</dbReference>
<gene>
    <name evidence="3" type="ORF">M0812_02375</name>
</gene>
<dbReference type="PANTHER" id="PTHR12276">
    <property type="entry name" value="EPSIN/ENT-RELATED"/>
    <property type="match status" value="1"/>
</dbReference>
<comment type="caution">
    <text evidence="3">The sequence shown here is derived from an EMBL/GenBank/DDBJ whole genome shotgun (WGS) entry which is preliminary data.</text>
</comment>
<organism evidence="3 4">
    <name type="scientific">Anaeramoeba flamelloides</name>
    <dbReference type="NCBI Taxonomy" id="1746091"/>
    <lineage>
        <taxon>Eukaryota</taxon>
        <taxon>Metamonada</taxon>
        <taxon>Anaeramoebidae</taxon>
        <taxon>Anaeramoeba</taxon>
    </lineage>
</organism>
<dbReference type="GO" id="GO:0005886">
    <property type="term" value="C:plasma membrane"/>
    <property type="evidence" value="ECO:0007669"/>
    <property type="project" value="TreeGrafter"/>
</dbReference>
<evidence type="ECO:0000256" key="1">
    <source>
        <dbReference type="SAM" id="MobiDB-lite"/>
    </source>
</evidence>